<name>A0A8S1LKT5_PARPR</name>
<feature type="transmembrane region" description="Helical" evidence="1">
    <location>
        <begin position="188"/>
        <end position="209"/>
    </location>
</feature>
<keyword evidence="1" id="KW-0812">Transmembrane</keyword>
<feature type="transmembrane region" description="Helical" evidence="1">
    <location>
        <begin position="102"/>
        <end position="128"/>
    </location>
</feature>
<feature type="transmembrane region" description="Helical" evidence="1">
    <location>
        <begin position="30"/>
        <end position="49"/>
    </location>
</feature>
<organism evidence="2 3">
    <name type="scientific">Paramecium primaurelia</name>
    <dbReference type="NCBI Taxonomy" id="5886"/>
    <lineage>
        <taxon>Eukaryota</taxon>
        <taxon>Sar</taxon>
        <taxon>Alveolata</taxon>
        <taxon>Ciliophora</taxon>
        <taxon>Intramacronucleata</taxon>
        <taxon>Oligohymenophorea</taxon>
        <taxon>Peniculida</taxon>
        <taxon>Parameciidae</taxon>
        <taxon>Paramecium</taxon>
    </lineage>
</organism>
<feature type="transmembrane region" description="Helical" evidence="1">
    <location>
        <begin position="55"/>
        <end position="78"/>
    </location>
</feature>
<proteinExistence type="predicted"/>
<gene>
    <name evidence="2" type="ORF">PPRIM_AZ9-3.1.T0400016</name>
</gene>
<accession>A0A8S1LKT5</accession>
<keyword evidence="1" id="KW-1133">Transmembrane helix</keyword>
<sequence>MEVINQKCHKYSEGWSERELLAKQKLSTRLTILTLLFAIGLIIISLVFFNKYSFTIMLLLLISAIFSLILCGIIFYWFNTTTVRTQDDHQQSHEVLDVDQRFSIAVFLGSFLNILFNCFLLVFIVFWYRIGKDFYLARHYDSQTTPTQYMSYYTYGLYIAIPIMIIISLMLMYVAFTSYITIQQKNQLRVCIYVFSLTTIIIASFALLYSNQVLSDLATPYSPVTSNRAFTIFQILAVGAIITALISFLLTFIYRNDLFETVGYANLIIIFLIAACSFHVIRLSEQVRTTYINECTQQMRNTHESWIQENAQCKKYLEKMQCEPQNQAISWENDQTQKCLNVSCCNAFSDSISQNLFKAGFSILLLVISGFALSMALLQVDTSVKTQQIPNRTLDWIFVLITIIVLIFSLLLVFSVPKIPHQIDNIIVENQKVIKQNKTPLVYPTGIENVTGCEPLMTVFKSQNNNKDIDLKGNSRVTILAPKMQVVVTEYVNSPNVSYIPKLMIKNILYPQANENTDGMFGVQGNKDEIKNILQNHVQICSEGDKKIQIDIYEIETAKNTRLLWQRHRTHDEEKKFSQNQKEYINNLKFTNLQVNIVDIETGQQLNDVILYFYKNEDDCGKIKPIPSRLITVDQDSVLYNMVVKEYYFGAEKKGYYLYCNKFKNTQETKSLEVTMIPRSTIKGQFTVVLETPKHNKFDLLLGASYTECTVGFFNENCGGMKFYGSENAQAIYVNQLAERKYTFFVAFDPLDPKLKELNIKKQQGHSIDTSTIDNDPIFKEIKPIITLYASEQERPIIRYQLPQVNNLKNEPNLTWLALCVDGSIGDISQKSPAQFWTYSANPNKLQRPNNSKEIYPQICNNI</sequence>
<feature type="transmembrane region" description="Helical" evidence="1">
    <location>
        <begin position="359"/>
        <end position="381"/>
    </location>
</feature>
<dbReference type="AlphaFoldDB" id="A0A8S1LKT5"/>
<keyword evidence="3" id="KW-1185">Reference proteome</keyword>
<feature type="transmembrane region" description="Helical" evidence="1">
    <location>
        <begin position="229"/>
        <end position="254"/>
    </location>
</feature>
<feature type="transmembrane region" description="Helical" evidence="1">
    <location>
        <begin position="393"/>
        <end position="416"/>
    </location>
</feature>
<feature type="transmembrane region" description="Helical" evidence="1">
    <location>
        <begin position="261"/>
        <end position="281"/>
    </location>
</feature>
<protein>
    <recommendedName>
        <fullName evidence="4">Transmembrane protein</fullName>
    </recommendedName>
</protein>
<keyword evidence="1" id="KW-0472">Membrane</keyword>
<reference evidence="2" key="1">
    <citation type="submission" date="2021-01" db="EMBL/GenBank/DDBJ databases">
        <authorList>
            <consortium name="Genoscope - CEA"/>
            <person name="William W."/>
        </authorList>
    </citation>
    <scope>NUCLEOTIDE SEQUENCE</scope>
</reference>
<dbReference type="EMBL" id="CAJJDM010000039">
    <property type="protein sequence ID" value="CAD8066911.1"/>
    <property type="molecule type" value="Genomic_DNA"/>
</dbReference>
<evidence type="ECO:0008006" key="4">
    <source>
        <dbReference type="Google" id="ProtNLM"/>
    </source>
</evidence>
<evidence type="ECO:0000313" key="3">
    <source>
        <dbReference type="Proteomes" id="UP000688137"/>
    </source>
</evidence>
<feature type="transmembrane region" description="Helical" evidence="1">
    <location>
        <begin position="155"/>
        <end position="176"/>
    </location>
</feature>
<evidence type="ECO:0000313" key="2">
    <source>
        <dbReference type="EMBL" id="CAD8066911.1"/>
    </source>
</evidence>
<dbReference type="Proteomes" id="UP000688137">
    <property type="component" value="Unassembled WGS sequence"/>
</dbReference>
<dbReference type="OMA" id="MRNTHES"/>
<evidence type="ECO:0000256" key="1">
    <source>
        <dbReference type="SAM" id="Phobius"/>
    </source>
</evidence>
<comment type="caution">
    <text evidence="2">The sequence shown here is derived from an EMBL/GenBank/DDBJ whole genome shotgun (WGS) entry which is preliminary data.</text>
</comment>